<feature type="compositionally biased region" description="Polar residues" evidence="10">
    <location>
        <begin position="241"/>
        <end position="268"/>
    </location>
</feature>
<dbReference type="GO" id="GO:0060271">
    <property type="term" value="P:cilium assembly"/>
    <property type="evidence" value="ECO:0007669"/>
    <property type="project" value="InterPro"/>
</dbReference>
<sequence>MEETRDRTYLYLWTYSQFQRELSEWDDINKLLQRHGFKPVQFADPVENKNLSDLVLLEKKAAGDIRTMLRTMLADSDRRQALIQELIQSNSQLKEEVQQHQSRAARHSQRALELEGVLDGVKGKVQDLEDRYISKASQQHSVFQQLQQHKTEAESRCEALEQKLSLEERQVEQLQRKLYYAVKEEERRVGRQNQAFQQIHKRTARTHSPTDQQILDVIDVYESQMEQMRNELKTLREPGESDTSNGQPERTSSDNSTNHKASDNSTNHKALLKSYQEQLRDTKAHREELRREIQQLKQDLDSRPTVKELKSYKQQLRRMDRIIQQTNLKSAQEPKTEETTEVENIDHMQASACRALLKSACVELGVHDVNHLLPALKSRPREANSTHLEKVLHDVSALLASPRAPLQLLRQRPSRQPLDQAFLPGELQGILPTLEVWREQLASLKELHHSLTKLVKRLLPWQVCEEHRPAAEGVKVEDLQLLVDTLLEETAPADKVLCSPTKNTLQSMVAHFQKLFDVHSLRGVYPRMNEVYTRLGEMTNAMRNLRDVLDLDEKAPSSEVVNQVARIASPTEDFTTQQVHSLLETNDIDSIILRLKEHEEFFPTFHSLVLELLQTLDVQRIDDIVPALRVLKSRVP</sequence>
<keyword evidence="7" id="KW-0206">Cytoskeleton</keyword>
<keyword evidence="12" id="KW-1185">Reference proteome</keyword>
<evidence type="ECO:0000256" key="8">
    <source>
        <dbReference type="ARBA" id="ARBA00025273"/>
    </source>
</evidence>
<keyword evidence="4" id="KW-0963">Cytoplasm</keyword>
<dbReference type="PANTHER" id="PTHR14594">
    <property type="entry name" value="CENTROSOMAL PROTEIN OF 70 KDA"/>
    <property type="match status" value="1"/>
</dbReference>
<comment type="subcellular location">
    <subcellularLocation>
        <location evidence="1">Cytoplasm</location>
        <location evidence="1">Cytoskeleton</location>
        <location evidence="1">Microtubule organizing center</location>
        <location evidence="1">Centrosome</location>
    </subcellularLocation>
</comment>
<reference evidence="11" key="1">
    <citation type="submission" date="2020-10" db="EMBL/GenBank/DDBJ databases">
        <title>Chromosome-scale genome assembly of the Allis shad, Alosa alosa.</title>
        <authorList>
            <person name="Margot Z."/>
            <person name="Christophe K."/>
            <person name="Cabau C."/>
            <person name="Louis A."/>
            <person name="Berthelot C."/>
            <person name="Parey E."/>
            <person name="Roest Crollius H."/>
            <person name="Montfort J."/>
            <person name="Robinson-Rechavi M."/>
            <person name="Bucao C."/>
            <person name="Bouchez O."/>
            <person name="Gislard M."/>
            <person name="Lluch J."/>
            <person name="Milhes M."/>
            <person name="Lampietro C."/>
            <person name="Lopez Roques C."/>
            <person name="Donnadieu C."/>
            <person name="Braasch I."/>
            <person name="Desvignes T."/>
            <person name="Postlethwait J."/>
            <person name="Bobe J."/>
            <person name="Guiguen Y."/>
        </authorList>
    </citation>
    <scope>NUCLEOTIDE SEQUENCE</scope>
    <source>
        <strain evidence="11">M-15738</strain>
        <tissue evidence="11">Blood</tissue>
    </source>
</reference>
<evidence type="ECO:0000256" key="4">
    <source>
        <dbReference type="ARBA" id="ARBA00022490"/>
    </source>
</evidence>
<evidence type="ECO:0000313" key="12">
    <source>
        <dbReference type="Proteomes" id="UP000823561"/>
    </source>
</evidence>
<organism evidence="11 12">
    <name type="scientific">Alosa alosa</name>
    <name type="common">allis shad</name>
    <dbReference type="NCBI Taxonomy" id="278164"/>
    <lineage>
        <taxon>Eukaryota</taxon>
        <taxon>Metazoa</taxon>
        <taxon>Chordata</taxon>
        <taxon>Craniata</taxon>
        <taxon>Vertebrata</taxon>
        <taxon>Euteleostomi</taxon>
        <taxon>Actinopterygii</taxon>
        <taxon>Neopterygii</taxon>
        <taxon>Teleostei</taxon>
        <taxon>Clupei</taxon>
        <taxon>Clupeiformes</taxon>
        <taxon>Clupeoidei</taxon>
        <taxon>Clupeidae</taxon>
        <taxon>Alosa</taxon>
    </lineage>
</organism>
<feature type="coiled-coil region" evidence="9">
    <location>
        <begin position="272"/>
        <end position="329"/>
    </location>
</feature>
<keyword evidence="6 9" id="KW-0175">Coiled coil</keyword>
<evidence type="ECO:0000256" key="7">
    <source>
        <dbReference type="ARBA" id="ARBA00023212"/>
    </source>
</evidence>
<dbReference type="EMBL" id="JADWDJ010000023">
    <property type="protein sequence ID" value="KAG5261963.1"/>
    <property type="molecule type" value="Genomic_DNA"/>
</dbReference>
<evidence type="ECO:0000313" key="11">
    <source>
        <dbReference type="EMBL" id="KAG5261963.1"/>
    </source>
</evidence>
<dbReference type="PANTHER" id="PTHR14594:SF1">
    <property type="entry name" value="CENTROSOMAL PROTEIN OF 70 KDA"/>
    <property type="match status" value="1"/>
</dbReference>
<feature type="coiled-coil region" evidence="9">
    <location>
        <begin position="83"/>
        <end position="177"/>
    </location>
</feature>
<evidence type="ECO:0000256" key="1">
    <source>
        <dbReference type="ARBA" id="ARBA00004300"/>
    </source>
</evidence>
<dbReference type="Proteomes" id="UP000823561">
    <property type="component" value="Chromosome 23"/>
</dbReference>
<dbReference type="GO" id="GO:0005813">
    <property type="term" value="C:centrosome"/>
    <property type="evidence" value="ECO:0007669"/>
    <property type="project" value="UniProtKB-SubCell"/>
</dbReference>
<feature type="region of interest" description="Disordered" evidence="10">
    <location>
        <begin position="232"/>
        <end position="268"/>
    </location>
</feature>
<comment type="function">
    <text evidence="8">Plays a role in the organization of both preexisting and nascent microtubules in interphase cells. During mitosis, required for the organization and orientation of the mitotic spindle.</text>
</comment>
<dbReference type="InterPro" id="IPR037692">
    <property type="entry name" value="CEP70"/>
</dbReference>
<evidence type="ECO:0000256" key="9">
    <source>
        <dbReference type="SAM" id="Coils"/>
    </source>
</evidence>
<feature type="region of interest" description="Disordered" evidence="10">
    <location>
        <begin position="189"/>
        <end position="211"/>
    </location>
</feature>
<evidence type="ECO:0000256" key="6">
    <source>
        <dbReference type="ARBA" id="ARBA00023054"/>
    </source>
</evidence>
<dbReference type="AlphaFoldDB" id="A0AAV6FGN1"/>
<comment type="caution">
    <text evidence="11">The sequence shown here is derived from an EMBL/GenBank/DDBJ whole genome shotgun (WGS) entry which is preliminary data.</text>
</comment>
<comment type="subunit">
    <text evidence="2">Directly interacts with tubulin-gamma; this interaction determines centrosomal localization.</text>
</comment>
<evidence type="ECO:0000256" key="5">
    <source>
        <dbReference type="ARBA" id="ARBA00022803"/>
    </source>
</evidence>
<keyword evidence="5" id="KW-0802">TPR repeat</keyword>
<accession>A0AAV6FGN1</accession>
<evidence type="ECO:0000256" key="10">
    <source>
        <dbReference type="SAM" id="MobiDB-lite"/>
    </source>
</evidence>
<name>A0AAV6FGN1_9TELE</name>
<evidence type="ECO:0000256" key="2">
    <source>
        <dbReference type="ARBA" id="ARBA00011832"/>
    </source>
</evidence>
<protein>
    <recommendedName>
        <fullName evidence="3">Centrosomal protein of 70 kDa</fullName>
    </recommendedName>
</protein>
<gene>
    <name evidence="11" type="ORF">AALO_G00290550</name>
</gene>
<dbReference type="GO" id="GO:0043015">
    <property type="term" value="F:gamma-tubulin binding"/>
    <property type="evidence" value="ECO:0007669"/>
    <property type="project" value="InterPro"/>
</dbReference>
<evidence type="ECO:0000256" key="3">
    <source>
        <dbReference type="ARBA" id="ARBA00018408"/>
    </source>
</evidence>
<dbReference type="GO" id="GO:0070507">
    <property type="term" value="P:regulation of microtubule cytoskeleton organization"/>
    <property type="evidence" value="ECO:0007669"/>
    <property type="project" value="InterPro"/>
</dbReference>
<proteinExistence type="predicted"/>